<evidence type="ECO:0008006" key="5">
    <source>
        <dbReference type="Google" id="ProtNLM"/>
    </source>
</evidence>
<dbReference type="AlphaFoldDB" id="A0A8T1VF89"/>
<organism evidence="3 4">
    <name type="scientific">Phytophthora pseudosyringae</name>
    <dbReference type="NCBI Taxonomy" id="221518"/>
    <lineage>
        <taxon>Eukaryota</taxon>
        <taxon>Sar</taxon>
        <taxon>Stramenopiles</taxon>
        <taxon>Oomycota</taxon>
        <taxon>Peronosporomycetes</taxon>
        <taxon>Peronosporales</taxon>
        <taxon>Peronosporaceae</taxon>
        <taxon>Phytophthora</taxon>
    </lineage>
</organism>
<evidence type="ECO:0000313" key="3">
    <source>
        <dbReference type="EMBL" id="KAG7378900.1"/>
    </source>
</evidence>
<feature type="coiled-coil region" evidence="1">
    <location>
        <begin position="251"/>
        <end position="314"/>
    </location>
</feature>
<name>A0A8T1VF89_9STRA</name>
<dbReference type="Proteomes" id="UP000694044">
    <property type="component" value="Unassembled WGS sequence"/>
</dbReference>
<proteinExistence type="predicted"/>
<gene>
    <name evidence="3" type="ORF">PHYPSEUDO_009332</name>
</gene>
<feature type="region of interest" description="Disordered" evidence="2">
    <location>
        <begin position="1088"/>
        <end position="1150"/>
    </location>
</feature>
<accession>A0A8T1VF89</accession>
<evidence type="ECO:0000313" key="4">
    <source>
        <dbReference type="Proteomes" id="UP000694044"/>
    </source>
</evidence>
<feature type="compositionally biased region" description="Polar residues" evidence="2">
    <location>
        <begin position="943"/>
        <end position="956"/>
    </location>
</feature>
<comment type="caution">
    <text evidence="3">The sequence shown here is derived from an EMBL/GenBank/DDBJ whole genome shotgun (WGS) entry which is preliminary data.</text>
</comment>
<keyword evidence="4" id="KW-1185">Reference proteome</keyword>
<keyword evidence="1" id="KW-0175">Coiled coil</keyword>
<sequence>MDPSTLPLFARGRSMLSEALSPTTRRRFAGFLEPGTPSEESQAQSPFAFSPTSSPASPVRRTPSIRRRSALSDADFDGDGSMDRSLVRIQCNSRPFRVQLVLERGQVVVRRFERSVDQGKRGPPGDVERSELVQVGDVLVGVNGQMRRFSTLEMAQMTLASVDMPAVLTFRRVLVTKATLGDYTDEHIARYLVLQESLLASVRGVQEAALLVQACVEVFGESKSRVPLEDYIDHVEQVVLPSLGILSDGKVNDTKNQLEQIKQVMETIHQRVDARKKKHVKAWNAAKSSNYRRIEILARQRASIKEKLEKMRENRTELRPENHALWSEYIELRHLFTQLSENVEKSKQEHYLPDFEGYSLRFGSDGIYVGVGDIWIPSFHAKFSIETRSTAPHLLLHISTPSAHGLKLRVTNFALATEGRLPSFHCDELNVEAQLVADIPLVFDSISGWTVPQEELDVKLMSFVYYERETNSTKRGKDHDTIMKMFINRMLPSVVRGAAQRLFCVELGPLIQRREAQIVLSGDIKISGRKLSVYDAALNNSNTDAKRAKDRDLSEMAREVMAISDDEAEVLYTVFKTFIDTHNSNKTLFGKVETPRLCIRNLISYFEQFHQTPHLKALASELWGQSIQLLSSTSSDSPSSRGPEASSPFSSIINSIEQIKEYPVDVSIALVDVTFRLDLCEGAATYYMALQRIIRRSMDTSSVGLANLAELRDGTYLQNKLARLDARYEKATKLLSYVATNVDVLGVIFRGVLPSGFMSRLFVEAREFSGKGPCSGSVEISLTDLAALSSRDGVAIATQNVNEPAPSALTRTHENGALVLSKVLLDSVRDNGPEGEVGLPSDRLKVSVKNPSVRVLFEVPSDVSQLEPGQTLIPFAVSVVTDDPTQPPRLKVETGDFGKCQYTADRVTLSGTVWQFLKRTQESADSVIGAQDPTESEGVERSANVSNGAPSTSSADEGSIWDEYLESPFFSLRFHFFTSCQVTRDHIFLSVGSASLAEPKVAQLKHRVCLGQLLQDLDMLSVVDSNASRRRAGARFQHALHQRVGDAGRHGPASVFNYSQRQTLFSQSSFTSVDDFGSEPASVYETELADSDADTSRQNFHDVDRSAVSNESSQADAEDGSQLPPPIQPSVRSIQPSVRSVGRQKSALFF</sequence>
<feature type="compositionally biased region" description="Low complexity" evidence="2">
    <location>
        <begin position="45"/>
        <end position="58"/>
    </location>
</feature>
<dbReference type="EMBL" id="JAGDFM010000388">
    <property type="protein sequence ID" value="KAG7378900.1"/>
    <property type="molecule type" value="Genomic_DNA"/>
</dbReference>
<evidence type="ECO:0000256" key="2">
    <source>
        <dbReference type="SAM" id="MobiDB-lite"/>
    </source>
</evidence>
<feature type="region of interest" description="Disordered" evidence="2">
    <location>
        <begin position="925"/>
        <end position="957"/>
    </location>
</feature>
<feature type="region of interest" description="Disordered" evidence="2">
    <location>
        <begin position="27"/>
        <end position="77"/>
    </location>
</feature>
<reference evidence="3" key="1">
    <citation type="submission" date="2021-02" db="EMBL/GenBank/DDBJ databases">
        <authorList>
            <person name="Palmer J.M."/>
        </authorList>
    </citation>
    <scope>NUCLEOTIDE SEQUENCE</scope>
    <source>
        <strain evidence="3">SCRP734</strain>
    </source>
</reference>
<dbReference type="OrthoDB" id="158074at2759"/>
<evidence type="ECO:0000256" key="1">
    <source>
        <dbReference type="SAM" id="Coils"/>
    </source>
</evidence>
<protein>
    <recommendedName>
        <fullName evidence="5">PDZ domain-containing protein</fullName>
    </recommendedName>
</protein>